<dbReference type="InterPro" id="IPR039576">
    <property type="entry name" value="APBB1/2/3"/>
</dbReference>
<dbReference type="FunFam" id="2.30.29.30:FF:000153">
    <property type="entry name" value="amyloid beta A4 precursor protein-binding family B member 3 isoform X1"/>
    <property type="match status" value="1"/>
</dbReference>
<dbReference type="GO" id="GO:0001540">
    <property type="term" value="F:amyloid-beta binding"/>
    <property type="evidence" value="ECO:0007669"/>
    <property type="project" value="InterPro"/>
</dbReference>
<dbReference type="InterPro" id="IPR006020">
    <property type="entry name" value="PTB/PI_dom"/>
</dbReference>
<evidence type="ECO:0000313" key="5">
    <source>
        <dbReference type="EMBL" id="KAF0022892.1"/>
    </source>
</evidence>
<name>A0A6A4RV09_SCOMX</name>
<feature type="region of interest" description="Disordered" evidence="2">
    <location>
        <begin position="237"/>
        <end position="257"/>
    </location>
</feature>
<reference evidence="5 6" key="1">
    <citation type="submission" date="2019-06" db="EMBL/GenBank/DDBJ databases">
        <title>Draft genomes of female and male turbot (Scophthalmus maximus).</title>
        <authorList>
            <person name="Xu H."/>
            <person name="Xu X.-W."/>
            <person name="Shao C."/>
            <person name="Chen S."/>
        </authorList>
    </citation>
    <scope>NUCLEOTIDE SEQUENCE [LARGE SCALE GENOMIC DNA]</scope>
    <source>
        <strain evidence="5">Ysfricsl-2016a</strain>
        <tissue evidence="5">Blood</tissue>
    </source>
</reference>
<dbReference type="AlphaFoldDB" id="A0A6A4RV09"/>
<dbReference type="Gene3D" id="2.20.70.10">
    <property type="match status" value="1"/>
</dbReference>
<dbReference type="SMART" id="SM00456">
    <property type="entry name" value="WW"/>
    <property type="match status" value="1"/>
</dbReference>
<dbReference type="CDD" id="cd01271">
    <property type="entry name" value="PTB2_Fe65"/>
    <property type="match status" value="1"/>
</dbReference>
<keyword evidence="1" id="KW-0677">Repeat</keyword>
<gene>
    <name evidence="5" type="ORF">F2P81_024873</name>
</gene>
<evidence type="ECO:0008006" key="7">
    <source>
        <dbReference type="Google" id="ProtNLM"/>
    </source>
</evidence>
<evidence type="ECO:0000259" key="4">
    <source>
        <dbReference type="PROSITE" id="PS50020"/>
    </source>
</evidence>
<comment type="caution">
    <text evidence="5">The sequence shown here is derived from an EMBL/GenBank/DDBJ whole genome shotgun (WGS) entry which is preliminary data.</text>
</comment>
<dbReference type="GO" id="GO:0006355">
    <property type="term" value="P:regulation of DNA-templated transcription"/>
    <property type="evidence" value="ECO:0007669"/>
    <property type="project" value="TreeGrafter"/>
</dbReference>
<sequence>MMGKDYMLAIIIVNYDDNIWTDQNLQPDPDLPSGWRTIKDSTGTYYWHVPTGTTQWQHPSLTGTPRPLDTQMMSEKALMRPSRSLTMESISPEDLPRQVEFLEAVQQQVQRFEVQYIGNLPVSRAMGMEVLNRAIESIMNSTDRDDWEPTVIQVTDNVLSLRKGEEGEEPLWECQVRFLTFLGVGHDSHTFAVIVDGGTQRFECHVFWCEPDAGFLSEAVQAACMVQYQKCLVAQTPPPRSKSWRANPSKVKRANSMDSAAFPPLTARYHSNGSSTMMMQRITKGNGGGSSGVRKGMMAFFETFRNKQTATS</sequence>
<dbReference type="Pfam" id="PF00640">
    <property type="entry name" value="PID"/>
    <property type="match status" value="1"/>
</dbReference>
<dbReference type="InterPro" id="IPR036020">
    <property type="entry name" value="WW_dom_sf"/>
</dbReference>
<organism evidence="5 6">
    <name type="scientific">Scophthalmus maximus</name>
    <name type="common">Turbot</name>
    <name type="synonym">Psetta maxima</name>
    <dbReference type="NCBI Taxonomy" id="52904"/>
    <lineage>
        <taxon>Eukaryota</taxon>
        <taxon>Metazoa</taxon>
        <taxon>Chordata</taxon>
        <taxon>Craniata</taxon>
        <taxon>Vertebrata</taxon>
        <taxon>Euteleostomi</taxon>
        <taxon>Actinopterygii</taxon>
        <taxon>Neopterygii</taxon>
        <taxon>Teleostei</taxon>
        <taxon>Neoteleostei</taxon>
        <taxon>Acanthomorphata</taxon>
        <taxon>Carangaria</taxon>
        <taxon>Pleuronectiformes</taxon>
        <taxon>Pleuronectoidei</taxon>
        <taxon>Scophthalmidae</taxon>
        <taxon>Scophthalmus</taxon>
    </lineage>
</organism>
<evidence type="ECO:0000256" key="2">
    <source>
        <dbReference type="SAM" id="MobiDB-lite"/>
    </source>
</evidence>
<dbReference type="InterPro" id="IPR011993">
    <property type="entry name" value="PH-like_dom_sf"/>
</dbReference>
<feature type="domain" description="PID" evidence="3">
    <location>
        <begin position="112"/>
        <end position="238"/>
    </location>
</feature>
<dbReference type="Gene3D" id="2.30.29.30">
    <property type="entry name" value="Pleckstrin-homology domain (PH domain)/Phosphotyrosine-binding domain (PTB)"/>
    <property type="match status" value="1"/>
</dbReference>
<dbReference type="PROSITE" id="PS01159">
    <property type="entry name" value="WW_DOMAIN_1"/>
    <property type="match status" value="1"/>
</dbReference>
<dbReference type="PROSITE" id="PS01179">
    <property type="entry name" value="PID"/>
    <property type="match status" value="1"/>
</dbReference>
<protein>
    <recommendedName>
        <fullName evidence="7">Amyloid beta A4 protein-binding family B member 3</fullName>
    </recommendedName>
</protein>
<evidence type="ECO:0000256" key="1">
    <source>
        <dbReference type="ARBA" id="ARBA00022737"/>
    </source>
</evidence>
<dbReference type="Pfam" id="PF00397">
    <property type="entry name" value="WW"/>
    <property type="match status" value="1"/>
</dbReference>
<dbReference type="GO" id="GO:0005737">
    <property type="term" value="C:cytoplasm"/>
    <property type="evidence" value="ECO:0007669"/>
    <property type="project" value="TreeGrafter"/>
</dbReference>
<proteinExistence type="predicted"/>
<dbReference type="Proteomes" id="UP000438429">
    <property type="component" value="Unassembled WGS sequence"/>
</dbReference>
<dbReference type="CDD" id="cd00201">
    <property type="entry name" value="WW"/>
    <property type="match status" value="1"/>
</dbReference>
<evidence type="ECO:0000313" key="6">
    <source>
        <dbReference type="Proteomes" id="UP000438429"/>
    </source>
</evidence>
<dbReference type="PANTHER" id="PTHR14058:SF10">
    <property type="entry name" value="AMYLOID-BETA A4 PRECURSOR PROTEIN-BINDING FAMILY B MEMBER 3"/>
    <property type="match status" value="1"/>
</dbReference>
<dbReference type="EMBL" id="VEVO01000023">
    <property type="protein sequence ID" value="KAF0022892.1"/>
    <property type="molecule type" value="Genomic_DNA"/>
</dbReference>
<dbReference type="GO" id="GO:0005634">
    <property type="term" value="C:nucleus"/>
    <property type="evidence" value="ECO:0007669"/>
    <property type="project" value="TreeGrafter"/>
</dbReference>
<feature type="domain" description="WW" evidence="4">
    <location>
        <begin position="29"/>
        <end position="61"/>
    </location>
</feature>
<dbReference type="SUPFAM" id="SSF50729">
    <property type="entry name" value="PH domain-like"/>
    <property type="match status" value="1"/>
</dbReference>
<dbReference type="SMART" id="SM00462">
    <property type="entry name" value="PTB"/>
    <property type="match status" value="1"/>
</dbReference>
<dbReference type="FunFam" id="2.20.70.10:FF:000003">
    <property type="entry name" value="amyloid beta A4 precursor protein-binding family B member 2"/>
    <property type="match status" value="1"/>
</dbReference>
<dbReference type="PANTHER" id="PTHR14058">
    <property type="entry name" value="AMYLOID BETA A4 PRECURSOR PROTEIN-BINDING FAMILY B"/>
    <property type="match status" value="1"/>
</dbReference>
<dbReference type="PROSITE" id="PS50020">
    <property type="entry name" value="WW_DOMAIN_2"/>
    <property type="match status" value="1"/>
</dbReference>
<accession>A0A6A4RV09</accession>
<evidence type="ECO:0000259" key="3">
    <source>
        <dbReference type="PROSITE" id="PS01179"/>
    </source>
</evidence>
<dbReference type="InterPro" id="IPR001202">
    <property type="entry name" value="WW_dom"/>
</dbReference>
<dbReference type="SUPFAM" id="SSF51045">
    <property type="entry name" value="WW domain"/>
    <property type="match status" value="1"/>
</dbReference>